<evidence type="ECO:0000313" key="3">
    <source>
        <dbReference type="Proteomes" id="UP001652663"/>
    </source>
</evidence>
<evidence type="ECO:0000313" key="4">
    <source>
        <dbReference type="RefSeq" id="XP_019824549.2"/>
    </source>
</evidence>
<dbReference type="PANTHER" id="PTHR15721">
    <property type="entry name" value="KIAA0586 PROTEIN"/>
    <property type="match status" value="1"/>
</dbReference>
<dbReference type="PANTHER" id="PTHR15721:SF2">
    <property type="entry name" value="PROTEIN TALPID3"/>
    <property type="match status" value="1"/>
</dbReference>
<name>A0A6P5CGT7_BOSIN</name>
<dbReference type="GO" id="GO:0036064">
    <property type="term" value="C:ciliary basal body"/>
    <property type="evidence" value="ECO:0007669"/>
    <property type="project" value="TreeGrafter"/>
</dbReference>
<feature type="region of interest" description="Disordered" evidence="2">
    <location>
        <begin position="685"/>
        <end position="704"/>
    </location>
</feature>
<evidence type="ECO:0000256" key="1">
    <source>
        <dbReference type="SAM" id="Coils"/>
    </source>
</evidence>
<dbReference type="Proteomes" id="UP001652663">
    <property type="component" value="Chromosome 10"/>
</dbReference>
<protein>
    <submittedName>
        <fullName evidence="4">Protein TALPID3 isoform X10</fullName>
    </submittedName>
</protein>
<feature type="region of interest" description="Disordered" evidence="2">
    <location>
        <begin position="849"/>
        <end position="868"/>
    </location>
</feature>
<feature type="region of interest" description="Disordered" evidence="2">
    <location>
        <begin position="1054"/>
        <end position="1112"/>
    </location>
</feature>
<dbReference type="GO" id="GO:0007224">
    <property type="term" value="P:smoothened signaling pathway"/>
    <property type="evidence" value="ECO:0007669"/>
    <property type="project" value="InterPro"/>
</dbReference>
<feature type="compositionally biased region" description="Low complexity" evidence="2">
    <location>
        <begin position="1055"/>
        <end position="1066"/>
    </location>
</feature>
<dbReference type="RefSeq" id="XP_019824549.2">
    <property type="nucleotide sequence ID" value="XM_019968990.2"/>
</dbReference>
<dbReference type="KEGG" id="biu:109565204"/>
<proteinExistence type="predicted"/>
<dbReference type="OrthoDB" id="10057439at2759"/>
<keyword evidence="1" id="KW-0175">Coiled coil</keyword>
<dbReference type="CTD" id="9786"/>
<feature type="region of interest" description="Disordered" evidence="2">
    <location>
        <begin position="623"/>
        <end position="649"/>
    </location>
</feature>
<keyword evidence="3" id="KW-1185">Reference proteome</keyword>
<feature type="compositionally biased region" description="Basic and acidic residues" evidence="2">
    <location>
        <begin position="340"/>
        <end position="354"/>
    </location>
</feature>
<feature type="coiled-coil region" evidence="1">
    <location>
        <begin position="215"/>
        <end position="252"/>
    </location>
</feature>
<feature type="compositionally biased region" description="Pro residues" evidence="2">
    <location>
        <begin position="1081"/>
        <end position="1093"/>
    </location>
</feature>
<feature type="coiled-coil region" evidence="1">
    <location>
        <begin position="507"/>
        <end position="534"/>
    </location>
</feature>
<organism evidence="3 4">
    <name type="scientific">Bos indicus</name>
    <name type="common">Zebu</name>
    <dbReference type="NCBI Taxonomy" id="9915"/>
    <lineage>
        <taxon>Eukaryota</taxon>
        <taxon>Metazoa</taxon>
        <taxon>Chordata</taxon>
        <taxon>Craniata</taxon>
        <taxon>Vertebrata</taxon>
        <taxon>Euteleostomi</taxon>
        <taxon>Mammalia</taxon>
        <taxon>Eutheria</taxon>
        <taxon>Laurasiatheria</taxon>
        <taxon>Artiodactyla</taxon>
        <taxon>Ruminantia</taxon>
        <taxon>Pecora</taxon>
        <taxon>Bovidae</taxon>
        <taxon>Bovinae</taxon>
        <taxon>Bos</taxon>
    </lineage>
</organism>
<feature type="compositionally biased region" description="Low complexity" evidence="2">
    <location>
        <begin position="857"/>
        <end position="868"/>
    </location>
</feature>
<evidence type="ECO:0000256" key="2">
    <source>
        <dbReference type="SAM" id="MobiDB-lite"/>
    </source>
</evidence>
<feature type="region of interest" description="Disordered" evidence="2">
    <location>
        <begin position="1166"/>
        <end position="1189"/>
    </location>
</feature>
<feature type="compositionally biased region" description="Polar residues" evidence="2">
    <location>
        <begin position="325"/>
        <end position="339"/>
    </location>
</feature>
<reference evidence="4" key="1">
    <citation type="submission" date="2025-08" db="UniProtKB">
        <authorList>
            <consortium name="RefSeq"/>
        </authorList>
    </citation>
    <scope>IDENTIFICATION</scope>
    <source>
        <tissue evidence="4">Blood</tissue>
    </source>
</reference>
<dbReference type="Pfam" id="PF15324">
    <property type="entry name" value="TALPID3"/>
    <property type="match status" value="1"/>
</dbReference>
<gene>
    <name evidence="4" type="primary">KIAA0586</name>
</gene>
<accession>A0A6P5CGT7</accession>
<feature type="region of interest" description="Disordered" evidence="2">
    <location>
        <begin position="86"/>
        <end position="108"/>
    </location>
</feature>
<dbReference type="GO" id="GO:0005814">
    <property type="term" value="C:centriole"/>
    <property type="evidence" value="ECO:0007669"/>
    <property type="project" value="TreeGrafter"/>
</dbReference>
<sequence length="1462" mass="160498">MDPEENSVQNCGTRFVTSNMKGSEFCLEKKKKVKVPARRLREIVSPNQGDNLALLKGELSRVPPALSANKRLPVRTGKSLNGTLCGSSDLTSARNYQQPPVENPTVSESDFSKDAAVQVLPLNKMEENRQKANDIFISQYTVGQKDALRAVLKQKTQSMPVFKEVKVQLLEDAGTEKDPVTQENRISPSGIDSATTVAAATAAAIAAAAPLIKVQSELEAKVNSVTELLNKLQETDKQLQRVTEQQTTMQNKQETLHCHDHEKQMNVFMEQHIRHLEKLQQQQIDIQAHFISAALKTSSFQPVTVPPSRAVEKYSVKPDRLNFGSSNLSSHNVFTSKQAPSREVEDTSFDKQRSPLETPAPRRFAPVPVSKDDKISKRENPIEEKENTELSCHAGSVGFLEQILNNHDSLTRISESSDKTSLARSKMGWNPERRNSLDTIATQRFPSCEELGTAKVTVQKSDDIHELDQKRKETNSILQLKESQMSGLADLPQNSVKLQITNTRSVLKDAEKILRGVQNNKKVLEENLEAIIRAKDGAAMYSFINALSNNREISEKIRIKKTVDDWIKTISAEIQDELTRKDYEQKRFDQKNERNKRAHNMNKYIKTNTQDKTVNNSVILRKHSQKQKEDHLRNPPIRSMPASSLQKERKEGFLKATTVVQDKDYMLQIYGKPVYQGHRSTLKKGPYLRFNSPSPKSRPQRPKVIERVKGTKVKSIRTQTDFSARKPTKVDSKLQHSITTLSPGDQQYLFSPSREMPTFSGTLEGHLIPMAVLLGQTQSNSDSMPPAGVIVNKPHPVTVTTSIPPSSRKIEPGVKKPNIAVVEMKSEKRDPPQLSVQVLPNVDIDSISDGSAEVGLSPSSPKEASSPPLRTWIQAPEFTKADEEEMKFPGMNFDEVIDIVQEEEKCDEISEYSEPILEFNRSVKAVSTKYNGPPFPPVASTSQPTTDILDKVIHRKETLENSLIQWVEQEIMSRMISGLLPIQQQATANVSVSVSEASEPLTSDIVEGTSSGALQLFVDAGVPVNSDMIRHIVNEALAETIAVMLGDREAKKPDPVVTGVSGDVSTSETHLPARVCTPLATPQPTPPRSPSSPPKEHVLVKTPDSSPSVSDHDVAFPMKEILAEEGDDVPAITLVNTPAVTPVTTPPPAAALTPTLSETSIDKLKMSSPELPKPWSDGDLPLEEENPNSLQEELHPRAIVMSVAKDEEPESEDFPAQLAPPKPVALMPLPAGIKAPSPIQMPSSDSSTVESTLSVTATESETLDRPISEGEILFNCGLKVAPKILGDEGLYLANLNDSLSSTLQDALEMEDDPPSEGQVIRMPHKKVHADAVLSLLAKQNPKSLVSQQAVYHSEDLENSVGELSEGQRLTAAAAENLFRELSAYVQQPVAEAESSDAKCAPKPSSQQCDTVAGGKAVPLFTSQTSPAKMSVTLPSVNLEDCSQSLSVGTVQGDADSSGADTF</sequence>
<feature type="region of interest" description="Disordered" evidence="2">
    <location>
        <begin position="325"/>
        <end position="374"/>
    </location>
</feature>
<dbReference type="InterPro" id="IPR029246">
    <property type="entry name" value="TALPID3"/>
</dbReference>
<dbReference type="GeneID" id="109565204"/>